<feature type="transmembrane region" description="Helical" evidence="7">
    <location>
        <begin position="56"/>
        <end position="77"/>
    </location>
</feature>
<reference evidence="8 9" key="2">
    <citation type="submission" date="2019-01" db="EMBL/GenBank/DDBJ databases">
        <title>Tautonia sociabilis, a novel thermotolerant planctomycete of Isosphaeraceae family, isolated from a 4000 m deep subterranean habitat.</title>
        <authorList>
            <person name="Kovaleva O.L."/>
            <person name="Elcheninov A.G."/>
            <person name="Van Heerden E."/>
            <person name="Toshchakov S.V."/>
            <person name="Novikov A."/>
            <person name="Bonch-Osmolovskaya E.A."/>
            <person name="Kublanov I.V."/>
        </authorList>
    </citation>
    <scope>NUCLEOTIDE SEQUENCE [LARGE SCALE GENOMIC DNA]</scope>
    <source>
        <strain evidence="8 9">GM2012</strain>
    </source>
</reference>
<comment type="similarity">
    <text evidence="2">Belongs to the DoxX family.</text>
</comment>
<evidence type="ECO:0000256" key="3">
    <source>
        <dbReference type="ARBA" id="ARBA00022475"/>
    </source>
</evidence>
<feature type="transmembrane region" description="Helical" evidence="7">
    <location>
        <begin position="12"/>
        <end position="36"/>
    </location>
</feature>
<accession>A0A432MDH1</accession>
<evidence type="ECO:0000313" key="9">
    <source>
        <dbReference type="Proteomes" id="UP000280296"/>
    </source>
</evidence>
<evidence type="ECO:0000256" key="4">
    <source>
        <dbReference type="ARBA" id="ARBA00022692"/>
    </source>
</evidence>
<keyword evidence="3" id="KW-1003">Cell membrane</keyword>
<gene>
    <name evidence="8" type="ORF">TsocGM_23380</name>
</gene>
<keyword evidence="6 7" id="KW-0472">Membrane</keyword>
<evidence type="ECO:0000256" key="2">
    <source>
        <dbReference type="ARBA" id="ARBA00006679"/>
    </source>
</evidence>
<dbReference type="AlphaFoldDB" id="A0A432MDH1"/>
<dbReference type="PANTHER" id="PTHR33452:SF1">
    <property type="entry name" value="INNER MEMBRANE PROTEIN YPHA-RELATED"/>
    <property type="match status" value="1"/>
</dbReference>
<evidence type="ECO:0000256" key="6">
    <source>
        <dbReference type="ARBA" id="ARBA00023136"/>
    </source>
</evidence>
<name>A0A432MDH1_9BACT</name>
<keyword evidence="5 7" id="KW-1133">Transmembrane helix</keyword>
<sequence length="162" mass="17501">MRFARTILATHAPAAVVLIRLLVGAVFLSEGIQKFLFPEDRGPGRFERIGLPEPELLANFVGVVEIACGGLVLLGLLTRLAAIPLIIDMLVALVTTKLPVLLGHGFWGLALRDLSHYGFWAAAHEARTDWSMLLGSIFLLIVGAGRWGLDAVLTRDAKEAHG</sequence>
<comment type="caution">
    <text evidence="8">The sequence shown here is derived from an EMBL/GenBank/DDBJ whole genome shotgun (WGS) entry which is preliminary data.</text>
</comment>
<dbReference type="Proteomes" id="UP000280296">
    <property type="component" value="Unassembled WGS sequence"/>
</dbReference>
<dbReference type="InterPro" id="IPR032808">
    <property type="entry name" value="DoxX"/>
</dbReference>
<dbReference type="InterPro" id="IPR051907">
    <property type="entry name" value="DoxX-like_oxidoreductase"/>
</dbReference>
<evidence type="ECO:0000313" key="8">
    <source>
        <dbReference type="EMBL" id="RUL82538.1"/>
    </source>
</evidence>
<evidence type="ECO:0000256" key="5">
    <source>
        <dbReference type="ARBA" id="ARBA00022989"/>
    </source>
</evidence>
<dbReference type="PANTHER" id="PTHR33452">
    <property type="entry name" value="OXIDOREDUCTASE CATD-RELATED"/>
    <property type="match status" value="1"/>
</dbReference>
<dbReference type="EMBL" id="RYZH01000070">
    <property type="protein sequence ID" value="RUL82538.1"/>
    <property type="molecule type" value="Genomic_DNA"/>
</dbReference>
<keyword evidence="4 7" id="KW-0812">Transmembrane</keyword>
<comment type="subcellular location">
    <subcellularLocation>
        <location evidence="1">Cell membrane</location>
        <topology evidence="1">Multi-pass membrane protein</topology>
    </subcellularLocation>
</comment>
<evidence type="ECO:0000256" key="7">
    <source>
        <dbReference type="SAM" id="Phobius"/>
    </source>
</evidence>
<protein>
    <submittedName>
        <fullName evidence="8">DoxX family protein</fullName>
    </submittedName>
</protein>
<reference evidence="8 9" key="1">
    <citation type="submission" date="2018-12" db="EMBL/GenBank/DDBJ databases">
        <authorList>
            <person name="Toschakov S.V."/>
        </authorList>
    </citation>
    <scope>NUCLEOTIDE SEQUENCE [LARGE SCALE GENOMIC DNA]</scope>
    <source>
        <strain evidence="8 9">GM2012</strain>
    </source>
</reference>
<dbReference type="Pfam" id="PF07681">
    <property type="entry name" value="DoxX"/>
    <property type="match status" value="1"/>
</dbReference>
<evidence type="ECO:0000256" key="1">
    <source>
        <dbReference type="ARBA" id="ARBA00004651"/>
    </source>
</evidence>
<organism evidence="8 9">
    <name type="scientific">Tautonia sociabilis</name>
    <dbReference type="NCBI Taxonomy" id="2080755"/>
    <lineage>
        <taxon>Bacteria</taxon>
        <taxon>Pseudomonadati</taxon>
        <taxon>Planctomycetota</taxon>
        <taxon>Planctomycetia</taxon>
        <taxon>Isosphaerales</taxon>
        <taxon>Isosphaeraceae</taxon>
        <taxon>Tautonia</taxon>
    </lineage>
</organism>
<proteinExistence type="inferred from homology"/>
<feature type="transmembrane region" description="Helical" evidence="7">
    <location>
        <begin position="130"/>
        <end position="149"/>
    </location>
</feature>
<feature type="transmembrane region" description="Helical" evidence="7">
    <location>
        <begin position="89"/>
        <end position="110"/>
    </location>
</feature>
<dbReference type="OrthoDB" id="121744at2"/>
<dbReference type="GO" id="GO:0005886">
    <property type="term" value="C:plasma membrane"/>
    <property type="evidence" value="ECO:0007669"/>
    <property type="project" value="UniProtKB-SubCell"/>
</dbReference>
<keyword evidence="9" id="KW-1185">Reference proteome</keyword>